<evidence type="ECO:0000313" key="3">
    <source>
        <dbReference type="RefSeq" id="XP_013395577.1"/>
    </source>
</evidence>
<evidence type="ECO:0000313" key="2">
    <source>
        <dbReference type="Proteomes" id="UP000085678"/>
    </source>
</evidence>
<dbReference type="GeneID" id="106162724"/>
<dbReference type="InParanoid" id="A0A1S3IBE4"/>
<dbReference type="RefSeq" id="XP_013395577.1">
    <property type="nucleotide sequence ID" value="XM_013540123.1"/>
</dbReference>
<organism evidence="2 3">
    <name type="scientific">Lingula anatina</name>
    <name type="common">Brachiopod</name>
    <name type="synonym">Lingula unguis</name>
    <dbReference type="NCBI Taxonomy" id="7574"/>
    <lineage>
        <taxon>Eukaryota</taxon>
        <taxon>Metazoa</taxon>
        <taxon>Spiralia</taxon>
        <taxon>Lophotrochozoa</taxon>
        <taxon>Brachiopoda</taxon>
        <taxon>Linguliformea</taxon>
        <taxon>Lingulata</taxon>
        <taxon>Lingulida</taxon>
        <taxon>Linguloidea</taxon>
        <taxon>Lingulidae</taxon>
        <taxon>Lingula</taxon>
    </lineage>
</organism>
<feature type="region of interest" description="Disordered" evidence="1">
    <location>
        <begin position="228"/>
        <end position="308"/>
    </location>
</feature>
<name>A0A1S3IBE4_LINAN</name>
<dbReference type="AlphaFoldDB" id="A0A1S3IBE4"/>
<dbReference type="KEGG" id="lak:106162724"/>
<evidence type="ECO:0000256" key="1">
    <source>
        <dbReference type="SAM" id="MobiDB-lite"/>
    </source>
</evidence>
<sequence length="453" mass="51714">MPRVKEIKTGKLDHMKRQNYFKPRQVQFCKVIEGLDTEYYLIKLFRHDDKLHRRVPKGSIQFNKADVCAVHMWEAKEEKKKLLRSQVILKNHVILFLPEPVVFLEKSSDESLEALELLEWYNCFVKEFKHRHHWEVEVPEKDYYKPGQYWLHLMEQSLCLVSRSNLYGPCDPVFACYDHYSLEDVEVSWSPGILDLNVYDKQQIKLKTPFAKDIYNVISEKTAELSAHKQSDVVKPVSPTTPFPPQRPDGAAVSVKVEPPDCPPTPPLRKDVESPLVNPDINASIVPPRPPRSPLHTRKDANLDKDMSLDNSEEDFKNLSTENVHRPLQMSASIPYSVEAIRPPLPPLRSNSDQSGLVSNFQTMPPPLPPRTPCKKSDQQKSKPSDLSSSYHDVKAGKKWQNVVVSTEEEQGKTNEMILNIPVQSFDQNVTIPCSPKTPSPTLTVNPKGSKKG</sequence>
<proteinExistence type="predicted"/>
<protein>
    <submittedName>
        <fullName evidence="3">Uncharacterized protein LOC106162724</fullName>
    </submittedName>
</protein>
<dbReference type="Proteomes" id="UP000085678">
    <property type="component" value="Unplaced"/>
</dbReference>
<feature type="compositionally biased region" description="Basic and acidic residues" evidence="1">
    <location>
        <begin position="297"/>
        <end position="308"/>
    </location>
</feature>
<feature type="compositionally biased region" description="Polar residues" evidence="1">
    <location>
        <begin position="349"/>
        <end position="363"/>
    </location>
</feature>
<accession>A0A1S3IBE4</accession>
<feature type="region of interest" description="Disordered" evidence="1">
    <location>
        <begin position="429"/>
        <end position="453"/>
    </location>
</feature>
<feature type="region of interest" description="Disordered" evidence="1">
    <location>
        <begin position="345"/>
        <end position="400"/>
    </location>
</feature>
<feature type="compositionally biased region" description="Basic and acidic residues" evidence="1">
    <location>
        <begin position="375"/>
        <end position="384"/>
    </location>
</feature>
<keyword evidence="2" id="KW-1185">Reference proteome</keyword>
<reference evidence="3" key="1">
    <citation type="submission" date="2025-08" db="UniProtKB">
        <authorList>
            <consortium name="RefSeq"/>
        </authorList>
    </citation>
    <scope>IDENTIFICATION</scope>
    <source>
        <tissue evidence="3">Gonads</tissue>
    </source>
</reference>
<gene>
    <name evidence="3" type="primary">LOC106162724</name>
</gene>